<feature type="domain" description="ABC transporter" evidence="4">
    <location>
        <begin position="18"/>
        <end position="250"/>
    </location>
</feature>
<evidence type="ECO:0000256" key="1">
    <source>
        <dbReference type="ARBA" id="ARBA00022448"/>
    </source>
</evidence>
<protein>
    <submittedName>
        <fullName evidence="5">ABC transporter ATP-binding protein</fullName>
    </submittedName>
</protein>
<evidence type="ECO:0000259" key="4">
    <source>
        <dbReference type="PROSITE" id="PS50893"/>
    </source>
</evidence>
<dbReference type="PANTHER" id="PTHR42781">
    <property type="entry name" value="SPERMIDINE/PUTRESCINE IMPORT ATP-BINDING PROTEIN POTA"/>
    <property type="match status" value="1"/>
</dbReference>
<dbReference type="SMART" id="SM00382">
    <property type="entry name" value="AAA"/>
    <property type="match status" value="1"/>
</dbReference>
<keyword evidence="1" id="KW-0813">Transport</keyword>
<dbReference type="PANTHER" id="PTHR42781:SF4">
    <property type="entry name" value="SPERMIDINE_PUTRESCINE IMPORT ATP-BINDING PROTEIN POTA"/>
    <property type="match status" value="1"/>
</dbReference>
<name>A0A7I9VQV5_9BACT</name>
<dbReference type="Pfam" id="PF00005">
    <property type="entry name" value="ABC_tran"/>
    <property type="match status" value="1"/>
</dbReference>
<keyword evidence="3 5" id="KW-0067">ATP-binding</keyword>
<dbReference type="SUPFAM" id="SSF52540">
    <property type="entry name" value="P-loop containing nucleoside triphosphate hydrolases"/>
    <property type="match status" value="1"/>
</dbReference>
<keyword evidence="6" id="KW-1185">Reference proteome</keyword>
<dbReference type="GO" id="GO:0016887">
    <property type="term" value="F:ATP hydrolysis activity"/>
    <property type="evidence" value="ECO:0007669"/>
    <property type="project" value="InterPro"/>
</dbReference>
<evidence type="ECO:0000313" key="5">
    <source>
        <dbReference type="EMBL" id="GEJ58794.1"/>
    </source>
</evidence>
<dbReference type="InterPro" id="IPR027417">
    <property type="entry name" value="P-loop_NTPase"/>
</dbReference>
<evidence type="ECO:0000256" key="2">
    <source>
        <dbReference type="ARBA" id="ARBA00022741"/>
    </source>
</evidence>
<comment type="caution">
    <text evidence="5">The sequence shown here is derived from an EMBL/GenBank/DDBJ whole genome shotgun (WGS) entry which is preliminary data.</text>
</comment>
<dbReference type="Proteomes" id="UP000503640">
    <property type="component" value="Unassembled WGS sequence"/>
</dbReference>
<dbReference type="AlphaFoldDB" id="A0A7I9VQV5"/>
<evidence type="ECO:0000256" key="3">
    <source>
        <dbReference type="ARBA" id="ARBA00022840"/>
    </source>
</evidence>
<dbReference type="InterPro" id="IPR003439">
    <property type="entry name" value="ABC_transporter-like_ATP-bd"/>
</dbReference>
<dbReference type="Gene3D" id="3.40.50.300">
    <property type="entry name" value="P-loop containing nucleotide triphosphate hydrolases"/>
    <property type="match status" value="1"/>
</dbReference>
<organism evidence="5 6">
    <name type="scientific">Anaeromyxobacter diazotrophicus</name>
    <dbReference type="NCBI Taxonomy" id="2590199"/>
    <lineage>
        <taxon>Bacteria</taxon>
        <taxon>Pseudomonadati</taxon>
        <taxon>Myxococcota</taxon>
        <taxon>Myxococcia</taxon>
        <taxon>Myxococcales</taxon>
        <taxon>Cystobacterineae</taxon>
        <taxon>Anaeromyxobacteraceae</taxon>
        <taxon>Anaeromyxobacter</taxon>
    </lineage>
</organism>
<sequence length="262" mass="27840">MERAADGDRGAGGVAPALELRAAWKRHREGVTVGPVSLAVGEGTTVALVGPSGAGKSTLLRMLLGLARPDGGEVLFQGRPIGPADDALRRRIGYVVQGGGLFPHLTARDNAALVARHLGWPRERVAARVRELAGLARLDDDALARYPGQLSGGQAQRVGLMRALMLDPAVLLLDEPLGALDPLTRADLQGDLEGVFAGLRKTVLLVTHDLAEAVFFARHLVLMRDGRVLQEGALPELLAAPADPFVIRFLRAQRGLSLPEPR</sequence>
<evidence type="ECO:0000313" key="6">
    <source>
        <dbReference type="Proteomes" id="UP000503640"/>
    </source>
</evidence>
<proteinExistence type="predicted"/>
<keyword evidence="2" id="KW-0547">Nucleotide-binding</keyword>
<gene>
    <name evidence="5" type="ORF">AMYX_35350</name>
</gene>
<dbReference type="PROSITE" id="PS50893">
    <property type="entry name" value="ABC_TRANSPORTER_2"/>
    <property type="match status" value="1"/>
</dbReference>
<dbReference type="InterPro" id="IPR003593">
    <property type="entry name" value="AAA+_ATPase"/>
</dbReference>
<reference evidence="6" key="1">
    <citation type="journal article" date="2020" name="Appl. Environ. Microbiol.">
        <title>Diazotrophic Anaeromyxobacter Isolates from Soils.</title>
        <authorList>
            <person name="Masuda Y."/>
            <person name="Yamanaka H."/>
            <person name="Xu Z.X."/>
            <person name="Shiratori Y."/>
            <person name="Aono T."/>
            <person name="Amachi S."/>
            <person name="Senoo K."/>
            <person name="Itoh H."/>
        </authorList>
    </citation>
    <scope>NUCLEOTIDE SEQUENCE [LARGE SCALE GENOMIC DNA]</scope>
    <source>
        <strain evidence="6">R267</strain>
    </source>
</reference>
<dbReference type="InterPro" id="IPR050093">
    <property type="entry name" value="ABC_SmlMolc_Importer"/>
</dbReference>
<dbReference type="GO" id="GO:0005524">
    <property type="term" value="F:ATP binding"/>
    <property type="evidence" value="ECO:0007669"/>
    <property type="project" value="UniProtKB-KW"/>
</dbReference>
<dbReference type="EMBL" id="BJTG01000009">
    <property type="protein sequence ID" value="GEJ58794.1"/>
    <property type="molecule type" value="Genomic_DNA"/>
</dbReference>
<dbReference type="RefSeq" id="WP_371869350.1">
    <property type="nucleotide sequence ID" value="NZ_BJTG01000009.1"/>
</dbReference>
<accession>A0A7I9VQV5</accession>